<gene>
    <name evidence="2" type="ORF">H9661_05375</name>
</gene>
<proteinExistence type="predicted"/>
<reference evidence="2 3" key="1">
    <citation type="submission" date="2020-08" db="EMBL/GenBank/DDBJ databases">
        <title>A Genomic Blueprint of the Chicken Gut Microbiome.</title>
        <authorList>
            <person name="Gilroy R."/>
            <person name="Ravi A."/>
            <person name="Getino M."/>
            <person name="Pursley I."/>
            <person name="Horton D.L."/>
            <person name="Alikhan N.-F."/>
            <person name="Baker D."/>
            <person name="Gharbi K."/>
            <person name="Hall N."/>
            <person name="Watson M."/>
            <person name="Adriaenssens E.M."/>
            <person name="Foster-Nyarko E."/>
            <person name="Jarju S."/>
            <person name="Secka A."/>
            <person name="Antonio M."/>
            <person name="Oren A."/>
            <person name="Chaudhuri R."/>
            <person name="La Ragione R.M."/>
            <person name="Hildebrand F."/>
            <person name="Pallen M.J."/>
        </authorList>
    </citation>
    <scope>NUCLEOTIDE SEQUENCE [LARGE SCALE GENOMIC DNA]</scope>
    <source>
        <strain evidence="2 3">Sa3CVN1</strain>
    </source>
</reference>
<organism evidence="2 3">
    <name type="scientific">Clostridium cibarium</name>
    <dbReference type="NCBI Taxonomy" id="2762247"/>
    <lineage>
        <taxon>Bacteria</taxon>
        <taxon>Bacillati</taxon>
        <taxon>Bacillota</taxon>
        <taxon>Clostridia</taxon>
        <taxon>Eubacteriales</taxon>
        <taxon>Clostridiaceae</taxon>
        <taxon>Clostridium</taxon>
    </lineage>
</organism>
<dbReference type="InterPro" id="IPR005175">
    <property type="entry name" value="PPC_dom"/>
</dbReference>
<name>A0ABR8PRK1_9CLOT</name>
<dbReference type="PANTHER" id="PTHR34988">
    <property type="entry name" value="PROTEIN, PUTATIVE-RELATED"/>
    <property type="match status" value="1"/>
</dbReference>
<protein>
    <submittedName>
        <fullName evidence="2">DNA-binding protein</fullName>
    </submittedName>
</protein>
<sequence>MIYKIFGDKIVVRLEKGEEVVASIKELCKKENIKAGSISALGATNHVVIGIYKVDEQKYYSNTFDEDLEITSLTGNISVMDDEPYLHIHATLGNIKGQCIGGHLNEARISATCEIIIQKIDGQVERKFDESIGLNVIEF</sequence>
<dbReference type="SUPFAM" id="SSF117856">
    <property type="entry name" value="AF0104/ALDC/Ptd012-like"/>
    <property type="match status" value="1"/>
</dbReference>
<dbReference type="Pfam" id="PF03479">
    <property type="entry name" value="PCC"/>
    <property type="match status" value="1"/>
</dbReference>
<evidence type="ECO:0000313" key="2">
    <source>
        <dbReference type="EMBL" id="MBD7910787.1"/>
    </source>
</evidence>
<dbReference type="PROSITE" id="PS51742">
    <property type="entry name" value="PPC"/>
    <property type="match status" value="1"/>
</dbReference>
<dbReference type="CDD" id="cd11378">
    <property type="entry name" value="DUF296"/>
    <property type="match status" value="1"/>
</dbReference>
<dbReference type="RefSeq" id="WP_143316734.1">
    <property type="nucleotide sequence ID" value="NZ_JACSRA010000006.1"/>
</dbReference>
<dbReference type="GO" id="GO:0003677">
    <property type="term" value="F:DNA binding"/>
    <property type="evidence" value="ECO:0007669"/>
    <property type="project" value="UniProtKB-KW"/>
</dbReference>
<feature type="domain" description="PPC" evidence="1">
    <location>
        <begin position="4"/>
        <end position="139"/>
    </location>
</feature>
<comment type="caution">
    <text evidence="2">The sequence shown here is derived from an EMBL/GenBank/DDBJ whole genome shotgun (WGS) entry which is preliminary data.</text>
</comment>
<accession>A0ABR8PRK1</accession>
<dbReference type="Proteomes" id="UP000627781">
    <property type="component" value="Unassembled WGS sequence"/>
</dbReference>
<dbReference type="EMBL" id="JACSRA010000006">
    <property type="protein sequence ID" value="MBD7910787.1"/>
    <property type="molecule type" value="Genomic_DNA"/>
</dbReference>
<dbReference type="PIRSF" id="PIRSF016702">
    <property type="entry name" value="DNA_bp_PD1"/>
    <property type="match status" value="1"/>
</dbReference>
<keyword evidence="2" id="KW-0238">DNA-binding</keyword>
<evidence type="ECO:0000259" key="1">
    <source>
        <dbReference type="PROSITE" id="PS51742"/>
    </source>
</evidence>
<dbReference type="PANTHER" id="PTHR34988:SF1">
    <property type="entry name" value="DNA-BINDING PROTEIN"/>
    <property type="match status" value="1"/>
</dbReference>
<dbReference type="Gene3D" id="3.30.1330.80">
    <property type="entry name" value="Hypothetical protein, similar to alpha- acetolactate decarboxylase, domain 2"/>
    <property type="match status" value="1"/>
</dbReference>
<keyword evidence="3" id="KW-1185">Reference proteome</keyword>
<dbReference type="InterPro" id="IPR025707">
    <property type="entry name" value="DNA_bp_PD1"/>
</dbReference>
<evidence type="ECO:0000313" key="3">
    <source>
        <dbReference type="Proteomes" id="UP000627781"/>
    </source>
</evidence>